<dbReference type="EMBL" id="JAVRRA010020089">
    <property type="protein sequence ID" value="KAK5173231.1"/>
    <property type="molecule type" value="Genomic_DNA"/>
</dbReference>
<evidence type="ECO:0000313" key="2">
    <source>
        <dbReference type="Proteomes" id="UP001357485"/>
    </source>
</evidence>
<reference evidence="1 2" key="1">
    <citation type="submission" date="2023-08" db="EMBL/GenBank/DDBJ databases">
        <title>Black Yeasts Isolated from many extreme environments.</title>
        <authorList>
            <person name="Coleine C."/>
            <person name="Stajich J.E."/>
            <person name="Selbmann L."/>
        </authorList>
    </citation>
    <scope>NUCLEOTIDE SEQUENCE [LARGE SCALE GENOMIC DNA]</scope>
    <source>
        <strain evidence="1 2">CCFEE 536</strain>
    </source>
</reference>
<dbReference type="Proteomes" id="UP001357485">
    <property type="component" value="Unassembled WGS sequence"/>
</dbReference>
<organism evidence="1 2">
    <name type="scientific">Cryomyces antarcticus</name>
    <dbReference type="NCBI Taxonomy" id="329879"/>
    <lineage>
        <taxon>Eukaryota</taxon>
        <taxon>Fungi</taxon>
        <taxon>Dikarya</taxon>
        <taxon>Ascomycota</taxon>
        <taxon>Pezizomycotina</taxon>
        <taxon>Dothideomycetes</taxon>
        <taxon>Dothideomycetes incertae sedis</taxon>
        <taxon>Cryomyces</taxon>
    </lineage>
</organism>
<accession>A0ABR0LJA3</accession>
<name>A0ABR0LJA3_9PEZI</name>
<keyword evidence="2" id="KW-1185">Reference proteome</keyword>
<protein>
    <submittedName>
        <fullName evidence="1">Uncharacterized protein</fullName>
    </submittedName>
</protein>
<feature type="non-terminal residue" evidence="1">
    <location>
        <position position="77"/>
    </location>
</feature>
<comment type="caution">
    <text evidence="1">The sequence shown here is derived from an EMBL/GenBank/DDBJ whole genome shotgun (WGS) entry which is preliminary data.</text>
</comment>
<gene>
    <name evidence="1" type="ORF">LTR16_011629</name>
</gene>
<sequence>MKLQYPPEASIFRRFGFSRDGVHFYFLGLALLQNHSRRPSDWQIPPDNRFQQVMEMLKRIKDPAARDQQQQRQDIGS</sequence>
<evidence type="ECO:0000313" key="1">
    <source>
        <dbReference type="EMBL" id="KAK5173231.1"/>
    </source>
</evidence>
<proteinExistence type="predicted"/>